<accession>X1DVS7</accession>
<dbReference type="AlphaFoldDB" id="X1DVS7"/>
<reference evidence="1" key="1">
    <citation type="journal article" date="2014" name="Front. Microbiol.">
        <title>High frequency of phylogenetically diverse reductive dehalogenase-homologous genes in deep subseafloor sedimentary metagenomes.</title>
        <authorList>
            <person name="Kawai M."/>
            <person name="Futagami T."/>
            <person name="Toyoda A."/>
            <person name="Takaki Y."/>
            <person name="Nishi S."/>
            <person name="Hori S."/>
            <person name="Arai W."/>
            <person name="Tsubouchi T."/>
            <person name="Morono Y."/>
            <person name="Uchiyama I."/>
            <person name="Ito T."/>
            <person name="Fujiyama A."/>
            <person name="Inagaki F."/>
            <person name="Takami H."/>
        </authorList>
    </citation>
    <scope>NUCLEOTIDE SEQUENCE</scope>
    <source>
        <strain evidence="1">Expedition CK06-06</strain>
    </source>
</reference>
<proteinExistence type="predicted"/>
<gene>
    <name evidence="1" type="ORF">S01H4_66529</name>
</gene>
<comment type="caution">
    <text evidence="1">The sequence shown here is derived from an EMBL/GenBank/DDBJ whole genome shotgun (WGS) entry which is preliminary data.</text>
</comment>
<dbReference type="EMBL" id="BART01041253">
    <property type="protein sequence ID" value="GAH24352.1"/>
    <property type="molecule type" value="Genomic_DNA"/>
</dbReference>
<evidence type="ECO:0000313" key="1">
    <source>
        <dbReference type="EMBL" id="GAH24352.1"/>
    </source>
</evidence>
<organism evidence="1">
    <name type="scientific">marine sediment metagenome</name>
    <dbReference type="NCBI Taxonomy" id="412755"/>
    <lineage>
        <taxon>unclassified sequences</taxon>
        <taxon>metagenomes</taxon>
        <taxon>ecological metagenomes</taxon>
    </lineage>
</organism>
<protein>
    <submittedName>
        <fullName evidence="1">Uncharacterized protein</fullName>
    </submittedName>
</protein>
<sequence length="47" mass="5273">PTRVVKISHPKVTRGGTIVKPNDEESLLKAVNQLIEFIRKKELIYGG</sequence>
<feature type="non-terminal residue" evidence="1">
    <location>
        <position position="1"/>
    </location>
</feature>
<name>X1DVS7_9ZZZZ</name>